<feature type="transmembrane region" description="Helical" evidence="3">
    <location>
        <begin position="651"/>
        <end position="668"/>
    </location>
</feature>
<evidence type="ECO:0000256" key="2">
    <source>
        <dbReference type="SAM" id="MobiDB-lite"/>
    </source>
</evidence>
<comment type="caution">
    <text evidence="5">The sequence shown here is derived from an EMBL/GenBank/DDBJ whole genome shotgun (WGS) entry which is preliminary data.</text>
</comment>
<feature type="region of interest" description="Disordered" evidence="2">
    <location>
        <begin position="395"/>
        <end position="422"/>
    </location>
</feature>
<keyword evidence="6" id="KW-1185">Reference proteome</keyword>
<keyword evidence="3" id="KW-0812">Transmembrane</keyword>
<feature type="compositionally biased region" description="Polar residues" evidence="2">
    <location>
        <begin position="1"/>
        <end position="19"/>
    </location>
</feature>
<evidence type="ECO:0000313" key="6">
    <source>
        <dbReference type="Proteomes" id="UP000693970"/>
    </source>
</evidence>
<reference evidence="5" key="2">
    <citation type="submission" date="2021-04" db="EMBL/GenBank/DDBJ databases">
        <authorList>
            <person name="Podell S."/>
        </authorList>
    </citation>
    <scope>NUCLEOTIDE SEQUENCE</scope>
    <source>
        <strain evidence="5">Hildebrandi</strain>
    </source>
</reference>
<feature type="region of interest" description="Disordered" evidence="2">
    <location>
        <begin position="1"/>
        <end position="35"/>
    </location>
</feature>
<dbReference type="EMBL" id="JAGRRH010000025">
    <property type="protein sequence ID" value="KAG7342058.1"/>
    <property type="molecule type" value="Genomic_DNA"/>
</dbReference>
<keyword evidence="1" id="KW-0175">Coiled coil</keyword>
<feature type="compositionally biased region" description="Polar residues" evidence="2">
    <location>
        <begin position="409"/>
        <end position="421"/>
    </location>
</feature>
<feature type="compositionally biased region" description="Basic and acidic residues" evidence="2">
    <location>
        <begin position="395"/>
        <end position="408"/>
    </location>
</feature>
<feature type="compositionally biased region" description="Basic residues" evidence="2">
    <location>
        <begin position="632"/>
        <end position="643"/>
    </location>
</feature>
<keyword evidence="3" id="KW-1133">Transmembrane helix</keyword>
<feature type="region of interest" description="Disordered" evidence="2">
    <location>
        <begin position="169"/>
        <end position="198"/>
    </location>
</feature>
<name>A0A9K3PC47_9STRA</name>
<evidence type="ECO:0000256" key="1">
    <source>
        <dbReference type="SAM" id="Coils"/>
    </source>
</evidence>
<accession>A0A9K3PC47</accession>
<evidence type="ECO:0000259" key="4">
    <source>
        <dbReference type="PROSITE" id="PS50020"/>
    </source>
</evidence>
<dbReference type="OrthoDB" id="49672at2759"/>
<feature type="region of interest" description="Disordered" evidence="2">
    <location>
        <begin position="80"/>
        <end position="100"/>
    </location>
</feature>
<evidence type="ECO:0000313" key="5">
    <source>
        <dbReference type="EMBL" id="KAG7342058.1"/>
    </source>
</evidence>
<sequence length="833" mass="94231">MVTQGRRSMPSSADPTSTAAVPPVASKAKDYTDRPEEVMAELDELRTRSIAKVLNKHFTDTTKQLAKEKAQADAALADLERRRSQTKQFVPSKGGDLNPYDQMYMQLQQKRAECRRKEKETMMLYQRYVMKYGKSAKVSSPLKTAAASTETEIADTKATATLDTLDENKEINFSDKTPKKAGGRSKEQLEEQNKQEAAKVKHFMSALNKFMADDQMKAISSKTDSDASELLNGELPSMRKGGMTPTKLERSHESEPEPSPAPEVKNFLSAMSNFMAQQKEREDDVVESEIQVEEQDANLKSRVDSEMVNEPEIPEETLGLISTQMVPATTDTSAATPEVGDTGLSGSDLIVETNPIISSLESPLGIVERSSNVDEQIEECNLKKMHAEKAIHKNDFPKTPDRAAKEDSANSTPTACTTPSDDLQHVEAPSFATTTVDDDVDERSIISGLTSVNSALTRQVLDEIEEEMEDFIKTETEAIRKVLDTEEEELSASNHGSFGNSSSSLLGDVSVQVAMKAEAMAREMQKILDDFSNAEASVHASSGETCAKDRSREFEKNYPYKFEPAIPGEDWYVYFDDNYKREFFLEKKSNRTQWDYPTSVPTARMEHPISSDDFLSDIQSVASSRGGSLSRRSSRRSMYRRQRRKRRTQRLLLSFFTLFSVLAAVFHWRVHYPDKNFSGAMAATLSSFKFKDTMNFLKDQLEYTFTDRRKREEEEEKARIFAKAQRERQARELAARNAKIEAARLAKEEAERKAKEEAERKARLKAAKEEEARLDAQRRLAEEEERLALAKKHEKEIRRPWACNIPFAHFIPRCNRLADVKPLFQESDLVFLQ</sequence>
<dbReference type="PROSITE" id="PS50020">
    <property type="entry name" value="WW_DOMAIN_2"/>
    <property type="match status" value="1"/>
</dbReference>
<feature type="coiled-coil region" evidence="1">
    <location>
        <begin position="723"/>
        <end position="793"/>
    </location>
</feature>
<keyword evidence="3" id="KW-0472">Membrane</keyword>
<feature type="domain" description="WW" evidence="4">
    <location>
        <begin position="571"/>
        <end position="599"/>
    </location>
</feature>
<feature type="region of interest" description="Disordered" evidence="2">
    <location>
        <begin position="623"/>
        <end position="643"/>
    </location>
</feature>
<dbReference type="AlphaFoldDB" id="A0A9K3PC47"/>
<dbReference type="PROSITE" id="PS01159">
    <property type="entry name" value="WW_DOMAIN_1"/>
    <property type="match status" value="1"/>
</dbReference>
<protein>
    <recommendedName>
        <fullName evidence="4">WW domain-containing protein</fullName>
    </recommendedName>
</protein>
<reference evidence="5" key="1">
    <citation type="journal article" date="2021" name="Sci. Rep.">
        <title>Diploid genomic architecture of Nitzschia inconspicua, an elite biomass production diatom.</title>
        <authorList>
            <person name="Oliver A."/>
            <person name="Podell S."/>
            <person name="Pinowska A."/>
            <person name="Traller J.C."/>
            <person name="Smith S.R."/>
            <person name="McClure R."/>
            <person name="Beliaev A."/>
            <person name="Bohutskyi P."/>
            <person name="Hill E.A."/>
            <person name="Rabines A."/>
            <person name="Zheng H."/>
            <person name="Allen L.Z."/>
            <person name="Kuo A."/>
            <person name="Grigoriev I.V."/>
            <person name="Allen A.E."/>
            <person name="Hazlebeck D."/>
            <person name="Allen E.E."/>
        </authorList>
    </citation>
    <scope>NUCLEOTIDE SEQUENCE</scope>
    <source>
        <strain evidence="5">Hildebrandi</strain>
    </source>
</reference>
<organism evidence="5 6">
    <name type="scientific">Nitzschia inconspicua</name>
    <dbReference type="NCBI Taxonomy" id="303405"/>
    <lineage>
        <taxon>Eukaryota</taxon>
        <taxon>Sar</taxon>
        <taxon>Stramenopiles</taxon>
        <taxon>Ochrophyta</taxon>
        <taxon>Bacillariophyta</taxon>
        <taxon>Bacillariophyceae</taxon>
        <taxon>Bacillariophycidae</taxon>
        <taxon>Bacillariales</taxon>
        <taxon>Bacillariaceae</taxon>
        <taxon>Nitzschia</taxon>
    </lineage>
</organism>
<gene>
    <name evidence="5" type="ORF">IV203_007150</name>
</gene>
<feature type="region of interest" description="Disordered" evidence="2">
    <location>
        <begin position="219"/>
        <end position="262"/>
    </location>
</feature>
<proteinExistence type="predicted"/>
<dbReference type="InterPro" id="IPR001202">
    <property type="entry name" value="WW_dom"/>
</dbReference>
<dbReference type="Proteomes" id="UP000693970">
    <property type="component" value="Unassembled WGS sequence"/>
</dbReference>
<evidence type="ECO:0000256" key="3">
    <source>
        <dbReference type="SAM" id="Phobius"/>
    </source>
</evidence>